<name>A0ACD3BE34_9AGAR</name>
<gene>
    <name evidence="1" type="ORF">BDN72DRAFT_852768</name>
</gene>
<keyword evidence="1" id="KW-0378">Hydrolase</keyword>
<reference evidence="1 2" key="1">
    <citation type="journal article" date="2019" name="Nat. Ecol. Evol.">
        <title>Megaphylogeny resolves global patterns of mushroom evolution.</title>
        <authorList>
            <person name="Varga T."/>
            <person name="Krizsan K."/>
            <person name="Foldi C."/>
            <person name="Dima B."/>
            <person name="Sanchez-Garcia M."/>
            <person name="Sanchez-Ramirez S."/>
            <person name="Szollosi G.J."/>
            <person name="Szarkandi J.G."/>
            <person name="Papp V."/>
            <person name="Albert L."/>
            <person name="Andreopoulos W."/>
            <person name="Angelini C."/>
            <person name="Antonin V."/>
            <person name="Barry K.W."/>
            <person name="Bougher N.L."/>
            <person name="Buchanan P."/>
            <person name="Buyck B."/>
            <person name="Bense V."/>
            <person name="Catcheside P."/>
            <person name="Chovatia M."/>
            <person name="Cooper J."/>
            <person name="Damon W."/>
            <person name="Desjardin D."/>
            <person name="Finy P."/>
            <person name="Geml J."/>
            <person name="Haridas S."/>
            <person name="Hughes K."/>
            <person name="Justo A."/>
            <person name="Karasinski D."/>
            <person name="Kautmanova I."/>
            <person name="Kiss B."/>
            <person name="Kocsube S."/>
            <person name="Kotiranta H."/>
            <person name="LaButti K.M."/>
            <person name="Lechner B.E."/>
            <person name="Liimatainen K."/>
            <person name="Lipzen A."/>
            <person name="Lukacs Z."/>
            <person name="Mihaltcheva S."/>
            <person name="Morgado L.N."/>
            <person name="Niskanen T."/>
            <person name="Noordeloos M.E."/>
            <person name="Ohm R.A."/>
            <person name="Ortiz-Santana B."/>
            <person name="Ovrebo C."/>
            <person name="Racz N."/>
            <person name="Riley R."/>
            <person name="Savchenko A."/>
            <person name="Shiryaev A."/>
            <person name="Soop K."/>
            <person name="Spirin V."/>
            <person name="Szebenyi C."/>
            <person name="Tomsovsky M."/>
            <person name="Tulloss R.E."/>
            <person name="Uehling J."/>
            <person name="Grigoriev I.V."/>
            <person name="Vagvolgyi C."/>
            <person name="Papp T."/>
            <person name="Martin F.M."/>
            <person name="Miettinen O."/>
            <person name="Hibbett D.S."/>
            <person name="Nagy L.G."/>
        </authorList>
    </citation>
    <scope>NUCLEOTIDE SEQUENCE [LARGE SCALE GENOMIC DNA]</scope>
    <source>
        <strain evidence="1 2">NL-1719</strain>
    </source>
</reference>
<evidence type="ECO:0000313" key="1">
    <source>
        <dbReference type="EMBL" id="TFK76450.1"/>
    </source>
</evidence>
<dbReference type="EMBL" id="ML208260">
    <property type="protein sequence ID" value="TFK76450.1"/>
    <property type="molecule type" value="Genomic_DNA"/>
</dbReference>
<evidence type="ECO:0000313" key="2">
    <source>
        <dbReference type="Proteomes" id="UP000308600"/>
    </source>
</evidence>
<protein>
    <submittedName>
        <fullName evidence="1">Glycoside hydrolase family 5 protein</fullName>
    </submittedName>
</protein>
<dbReference type="Proteomes" id="UP000308600">
    <property type="component" value="Unassembled WGS sequence"/>
</dbReference>
<proteinExistence type="predicted"/>
<sequence length="562" mass="60953">MFSASLWQLVLVASSFLVVAATNPTRVSRYVEKRNNDGPPSNFVTTENGQFVVNGSAITFIGTNVYWLSVLNADEDVDNVFGNMSAAGINLVRAWAFNDVEAIPENGTWFQLISNGTLSINNGTNGLQKLDKIVQSAQDHGIYLVFSLTNNWNPTISSTVGPFQIASRTNSNSTTLPRNFLSNDYGGMDTYVRQFVKDQQHDQFYTDENIINAFKNYTTQVVSRYVNSPAIMGWELANDPRCNSTLPAGSLCTTTTVTQWHSTLAQHVKSVDPNHLVTSGNQGFFCADCPKLFQKTTPPPPPPPPQTSPAPGQRRRSIPVLTKASLLQEQRDMQKKRKRSADGIRVRGRWVASHTRRQEDVGVGPAFDGSQGVDSEDILSIPQIGFGTFQLFPDQDTYGFDDPSLSPFDNVVQIGTNWIQRQAAAGQRTGKPVSLTGFGLVTQDNAPDFVPFNSSVAPLQSDPVSATSFGVTDDQRDQAYTQWLSTGISGGLSAMLQYQWSQQGLTTQAGTTVSPVQNESGVVPISDTSGVSPNDGYGIQGVGQAEAQGVLQTASQSVARQG</sequence>
<accession>A0ACD3BE34</accession>
<organism evidence="1 2">
    <name type="scientific">Pluteus cervinus</name>
    <dbReference type="NCBI Taxonomy" id="181527"/>
    <lineage>
        <taxon>Eukaryota</taxon>
        <taxon>Fungi</taxon>
        <taxon>Dikarya</taxon>
        <taxon>Basidiomycota</taxon>
        <taxon>Agaricomycotina</taxon>
        <taxon>Agaricomycetes</taxon>
        <taxon>Agaricomycetidae</taxon>
        <taxon>Agaricales</taxon>
        <taxon>Pluteineae</taxon>
        <taxon>Pluteaceae</taxon>
        <taxon>Pluteus</taxon>
    </lineage>
</organism>
<keyword evidence="2" id="KW-1185">Reference proteome</keyword>